<dbReference type="Proteomes" id="UP001234798">
    <property type="component" value="Chromosome"/>
</dbReference>
<evidence type="ECO:0000256" key="1">
    <source>
        <dbReference type="ARBA" id="ARBA00010164"/>
    </source>
</evidence>
<evidence type="ECO:0000256" key="2">
    <source>
        <dbReference type="ARBA" id="ARBA00022679"/>
    </source>
</evidence>
<keyword evidence="6" id="KW-1185">Reference proteome</keyword>
<dbReference type="RefSeq" id="WP_306942377.1">
    <property type="nucleotide sequence ID" value="NZ_CP132976.1"/>
</dbReference>
<protein>
    <submittedName>
        <fullName evidence="5">HipA domain-containing protein</fullName>
    </submittedName>
</protein>
<evidence type="ECO:0000313" key="5">
    <source>
        <dbReference type="EMBL" id="WMD19813.1"/>
    </source>
</evidence>
<dbReference type="PANTHER" id="PTHR37419:SF8">
    <property type="entry name" value="TOXIN YJJJ"/>
    <property type="match status" value="1"/>
</dbReference>
<organism evidence="5 6">
    <name type="scientific">Achromobacter seleniivolatilans</name>
    <dbReference type="NCBI Taxonomy" id="3047478"/>
    <lineage>
        <taxon>Bacteria</taxon>
        <taxon>Pseudomonadati</taxon>
        <taxon>Pseudomonadota</taxon>
        <taxon>Betaproteobacteria</taxon>
        <taxon>Burkholderiales</taxon>
        <taxon>Alcaligenaceae</taxon>
        <taxon>Achromobacter</taxon>
    </lineage>
</organism>
<dbReference type="Gene3D" id="1.10.1070.20">
    <property type="match status" value="1"/>
</dbReference>
<dbReference type="PANTHER" id="PTHR37419">
    <property type="entry name" value="SERINE/THREONINE-PROTEIN KINASE TOXIN HIPA"/>
    <property type="match status" value="1"/>
</dbReference>
<proteinExistence type="inferred from homology"/>
<dbReference type="InterPro" id="IPR052028">
    <property type="entry name" value="HipA_Ser/Thr_kinase"/>
</dbReference>
<dbReference type="Pfam" id="PF07804">
    <property type="entry name" value="HipA_C"/>
    <property type="match status" value="1"/>
</dbReference>
<evidence type="ECO:0000256" key="3">
    <source>
        <dbReference type="ARBA" id="ARBA00022777"/>
    </source>
</evidence>
<keyword evidence="3" id="KW-0418">Kinase</keyword>
<reference evidence="5 6" key="1">
    <citation type="submission" date="2023-08" db="EMBL/GenBank/DDBJ databases">
        <title>Achromobacter seleniivolatilans sp. nov., isolated from seleniferous soil.</title>
        <authorList>
            <person name="Zhang S."/>
            <person name="Li K."/>
            <person name="Peng J."/>
            <person name="Zhao Q."/>
            <person name="Wang H."/>
            <person name="Guo Y."/>
        </authorList>
    </citation>
    <scope>NUCLEOTIDE SEQUENCE [LARGE SCALE GENOMIC DNA]</scope>
    <source>
        <strain evidence="5 6">R39</strain>
    </source>
</reference>
<accession>A0ABY9M0U3</accession>
<evidence type="ECO:0000313" key="6">
    <source>
        <dbReference type="Proteomes" id="UP001234798"/>
    </source>
</evidence>
<evidence type="ECO:0000259" key="4">
    <source>
        <dbReference type="Pfam" id="PF07804"/>
    </source>
</evidence>
<comment type="similarity">
    <text evidence="1">Belongs to the HipA Ser/Thr kinase family.</text>
</comment>
<gene>
    <name evidence="5" type="ORF">RAS12_24860</name>
</gene>
<dbReference type="EMBL" id="CP132976">
    <property type="protein sequence ID" value="WMD19813.1"/>
    <property type="molecule type" value="Genomic_DNA"/>
</dbReference>
<feature type="domain" description="HipA-like C-terminal" evidence="4">
    <location>
        <begin position="187"/>
        <end position="397"/>
    </location>
</feature>
<keyword evidence="2" id="KW-0808">Transferase</keyword>
<dbReference type="InterPro" id="IPR012893">
    <property type="entry name" value="HipA-like_C"/>
</dbReference>
<sequence length="435" mass="48512">MVAFASAPAQNTKTELDVCLGKVGMPVGKLVFVRNGPRMFSQFAYFQSWLEDKETFSVSPDLVSTPVYQTRKPPAREDSRFFLAMGDTEPDAWGRRVISRAHAKRRQDDRSLGALTELDYLCAVDDFSRIGALRLRDSRGTFLQSVQAGKRATPPMLELEKMLVSSQAVERGTETAEDLRYLQGKGTSLGGMRPKCSILDEHGFLALGKFPSIQDERNVTRAEVLALKLATLAGINAADAHISVVQNIPVAVIRRFDRAAQDSRIPYMSGASLIQASRMNEHAYTEVLDQMKGACANYVDDARQLWRRLVFNHLITNVDDHLQNIGFLYMGNKQWQLSPAFDINPMPEKDRESKTWLSEDTGPITSMAQLMSQSSRFSLNNDQALAIVQQVVAAVLQWRKVGQSADVGMTSQELSEFDLAFEHSDLDDAKKLAAR</sequence>
<name>A0ABY9M0U3_9BURK</name>